<name>A0A151I3P6_9HYME</name>
<reference evidence="1 2" key="1">
    <citation type="submission" date="2015-09" db="EMBL/GenBank/DDBJ databases">
        <title>Atta colombica WGS genome.</title>
        <authorList>
            <person name="Nygaard S."/>
            <person name="Hu H."/>
            <person name="Boomsma J."/>
            <person name="Zhang G."/>
        </authorList>
    </citation>
    <scope>NUCLEOTIDE SEQUENCE [LARGE SCALE GENOMIC DNA]</scope>
    <source>
        <strain evidence="1">Treedump-2</strain>
        <tissue evidence="1">Whole body</tissue>
    </source>
</reference>
<protein>
    <submittedName>
        <fullName evidence="1">Uncharacterized protein</fullName>
    </submittedName>
</protein>
<evidence type="ECO:0000313" key="2">
    <source>
        <dbReference type="Proteomes" id="UP000078540"/>
    </source>
</evidence>
<accession>A0A151I3P6</accession>
<organism evidence="1 2">
    <name type="scientific">Atta colombica</name>
    <dbReference type="NCBI Taxonomy" id="520822"/>
    <lineage>
        <taxon>Eukaryota</taxon>
        <taxon>Metazoa</taxon>
        <taxon>Ecdysozoa</taxon>
        <taxon>Arthropoda</taxon>
        <taxon>Hexapoda</taxon>
        <taxon>Insecta</taxon>
        <taxon>Pterygota</taxon>
        <taxon>Neoptera</taxon>
        <taxon>Endopterygota</taxon>
        <taxon>Hymenoptera</taxon>
        <taxon>Apocrita</taxon>
        <taxon>Aculeata</taxon>
        <taxon>Formicoidea</taxon>
        <taxon>Formicidae</taxon>
        <taxon>Myrmicinae</taxon>
        <taxon>Atta</taxon>
    </lineage>
</organism>
<proteinExistence type="predicted"/>
<dbReference type="AlphaFoldDB" id="A0A151I3P6"/>
<dbReference type="EMBL" id="KQ976512">
    <property type="protein sequence ID" value="KYM82424.1"/>
    <property type="molecule type" value="Genomic_DNA"/>
</dbReference>
<feature type="non-terminal residue" evidence="1">
    <location>
        <position position="1"/>
    </location>
</feature>
<dbReference type="Proteomes" id="UP000078540">
    <property type="component" value="Unassembled WGS sequence"/>
</dbReference>
<evidence type="ECO:0000313" key="1">
    <source>
        <dbReference type="EMBL" id="KYM82424.1"/>
    </source>
</evidence>
<sequence>FTSFLRFPPVRITKIINHMTRLYITVLITYRKLV</sequence>
<gene>
    <name evidence="1" type="ORF">ALC53_07114</name>
</gene>
<keyword evidence="2" id="KW-1185">Reference proteome</keyword>